<proteinExistence type="predicted"/>
<sequence>MERAPELEGERYKIYPARDERILGTVRKIVRGLSHFHGIQSAIRDDHVVADVMRSPLPDEIVDAMRYHHAEPDVLQYAFISLGVGHDIRSHWILRFFERTSFVVAHFGSSEAAAQSATTALENGINRD</sequence>
<evidence type="ECO:0000313" key="2">
    <source>
        <dbReference type="Proteomes" id="UP001531129"/>
    </source>
</evidence>
<dbReference type="EMBL" id="JBAMYC010000009">
    <property type="protein sequence ID" value="MEI1249871.1"/>
    <property type="molecule type" value="Genomic_DNA"/>
</dbReference>
<reference evidence="1 2" key="1">
    <citation type="submission" date="2024-01" db="EMBL/GenBank/DDBJ databases">
        <title>Draft genome sequences of three bacterial strains isolated from Acacia saligna represent a potential new species within the genus Rhizobium.</title>
        <authorList>
            <person name="Tambong J.T."/>
            <person name="Mnasri B."/>
        </authorList>
    </citation>
    <scope>NUCLEOTIDE SEQUENCE [LARGE SCALE GENOMIC DNA]</scope>
    <source>
        <strain evidence="1 2">1AS12I</strain>
    </source>
</reference>
<dbReference type="RefSeq" id="WP_335913635.1">
    <property type="nucleotide sequence ID" value="NZ_JBAMYB010000009.1"/>
</dbReference>
<name>A0ABU8CMG2_9HYPH</name>
<protein>
    <submittedName>
        <fullName evidence="1">Uncharacterized protein</fullName>
    </submittedName>
</protein>
<evidence type="ECO:0000313" key="1">
    <source>
        <dbReference type="EMBL" id="MEI1249871.1"/>
    </source>
</evidence>
<keyword evidence="2" id="KW-1185">Reference proteome</keyword>
<accession>A0ABU8CMG2</accession>
<dbReference type="Proteomes" id="UP001531129">
    <property type="component" value="Unassembled WGS sequence"/>
</dbReference>
<organism evidence="1 2">
    <name type="scientific">Rhizobium aouanii</name>
    <dbReference type="NCBI Taxonomy" id="3118145"/>
    <lineage>
        <taxon>Bacteria</taxon>
        <taxon>Pseudomonadati</taxon>
        <taxon>Pseudomonadota</taxon>
        <taxon>Alphaproteobacteria</taxon>
        <taxon>Hyphomicrobiales</taxon>
        <taxon>Rhizobiaceae</taxon>
        <taxon>Rhizobium/Agrobacterium group</taxon>
        <taxon>Rhizobium</taxon>
    </lineage>
</organism>
<comment type="caution">
    <text evidence="1">The sequence shown here is derived from an EMBL/GenBank/DDBJ whole genome shotgun (WGS) entry which is preliminary data.</text>
</comment>
<gene>
    <name evidence="1" type="ORF">V8Q02_17965</name>
</gene>